<evidence type="ECO:0000313" key="21">
    <source>
        <dbReference type="Proteomes" id="UP000178602"/>
    </source>
</evidence>
<feature type="binding site" evidence="18">
    <location>
        <position position="71"/>
    </location>
    <ligand>
        <name>a divalent metal cation</name>
        <dbReference type="ChEBI" id="CHEBI:60240"/>
    </ligand>
</feature>
<organism evidence="20 21">
    <name type="scientific">candidate division WOR-1 bacterium RIFOXYC12_FULL_54_18</name>
    <dbReference type="NCBI Taxonomy" id="1802584"/>
    <lineage>
        <taxon>Bacteria</taxon>
        <taxon>Bacillati</taxon>
        <taxon>Saganbacteria</taxon>
    </lineage>
</organism>
<dbReference type="GO" id="GO:0005886">
    <property type="term" value="C:plasma membrane"/>
    <property type="evidence" value="ECO:0007669"/>
    <property type="project" value="UniProtKB-SubCell"/>
</dbReference>
<evidence type="ECO:0000256" key="7">
    <source>
        <dbReference type="ARBA" id="ARBA00022741"/>
    </source>
</evidence>
<feature type="transmembrane region" description="Helical" evidence="19">
    <location>
        <begin position="26"/>
        <end position="43"/>
    </location>
</feature>
<evidence type="ECO:0000256" key="15">
    <source>
        <dbReference type="PIRSR" id="PIRSR600829-1"/>
    </source>
</evidence>
<keyword evidence="10 19" id="KW-1133">Transmembrane helix</keyword>
<evidence type="ECO:0000313" key="20">
    <source>
        <dbReference type="EMBL" id="OGC27463.1"/>
    </source>
</evidence>
<name>A0A1F4T5W2_UNCSA</name>
<dbReference type="EMBL" id="MEUG01000001">
    <property type="protein sequence ID" value="OGC27463.1"/>
    <property type="molecule type" value="Genomic_DNA"/>
</dbReference>
<evidence type="ECO:0000256" key="12">
    <source>
        <dbReference type="ARBA" id="ARBA00023136"/>
    </source>
</evidence>
<dbReference type="InterPro" id="IPR036945">
    <property type="entry name" value="DAGK_sf"/>
</dbReference>
<evidence type="ECO:0000256" key="13">
    <source>
        <dbReference type="ARBA" id="ARBA00023209"/>
    </source>
</evidence>
<proteinExistence type="inferred from homology"/>
<feature type="transmembrane region" description="Helical" evidence="19">
    <location>
        <begin position="90"/>
        <end position="112"/>
    </location>
</feature>
<feature type="active site" description="Proton acceptor" evidence="15">
    <location>
        <position position="64"/>
    </location>
</feature>
<evidence type="ECO:0000256" key="19">
    <source>
        <dbReference type="SAM" id="Phobius"/>
    </source>
</evidence>
<dbReference type="GO" id="GO:0016301">
    <property type="term" value="F:kinase activity"/>
    <property type="evidence" value="ECO:0007669"/>
    <property type="project" value="UniProtKB-KW"/>
</dbReference>
<evidence type="ECO:0000256" key="3">
    <source>
        <dbReference type="ARBA" id="ARBA00022475"/>
    </source>
</evidence>
<dbReference type="PANTHER" id="PTHR34299:SF1">
    <property type="entry name" value="DIACYLGLYCEROL KINASE"/>
    <property type="match status" value="1"/>
</dbReference>
<dbReference type="CDD" id="cd14265">
    <property type="entry name" value="UDPK_IM_like"/>
    <property type="match status" value="1"/>
</dbReference>
<keyword evidence="13" id="KW-0594">Phospholipid biosynthesis</keyword>
<keyword evidence="8" id="KW-0418">Kinase</keyword>
<comment type="caution">
    <text evidence="20">The sequence shown here is derived from an EMBL/GenBank/DDBJ whole genome shotgun (WGS) entry which is preliminary data.</text>
</comment>
<feature type="transmembrane region" description="Helical" evidence="19">
    <location>
        <begin position="50"/>
        <end position="70"/>
    </location>
</feature>
<evidence type="ECO:0000256" key="11">
    <source>
        <dbReference type="ARBA" id="ARBA00023098"/>
    </source>
</evidence>
<dbReference type="GO" id="GO:0046872">
    <property type="term" value="F:metal ion binding"/>
    <property type="evidence" value="ECO:0007669"/>
    <property type="project" value="UniProtKB-KW"/>
</dbReference>
<keyword evidence="6 19" id="KW-0812">Transmembrane</keyword>
<evidence type="ECO:0000256" key="9">
    <source>
        <dbReference type="ARBA" id="ARBA00022840"/>
    </source>
</evidence>
<keyword evidence="7 17" id="KW-0547">Nucleotide-binding</keyword>
<dbReference type="InterPro" id="IPR033717">
    <property type="entry name" value="UDPK"/>
</dbReference>
<evidence type="ECO:0000256" key="10">
    <source>
        <dbReference type="ARBA" id="ARBA00022989"/>
    </source>
</evidence>
<comment type="cofactor">
    <cofactor evidence="18">
        <name>Mg(2+)</name>
        <dbReference type="ChEBI" id="CHEBI:18420"/>
    </cofactor>
    <text evidence="18">Mn(2+), Zn(2+), Cd(2+) and Co(2+) support activity to lesser extents.</text>
</comment>
<feature type="binding site" evidence="16">
    <location>
        <position position="4"/>
    </location>
    <ligand>
        <name>substrate</name>
    </ligand>
</feature>
<feature type="binding site" evidence="16">
    <location>
        <position position="64"/>
    </location>
    <ligand>
        <name>substrate</name>
    </ligand>
</feature>
<evidence type="ECO:0000256" key="8">
    <source>
        <dbReference type="ARBA" id="ARBA00022777"/>
    </source>
</evidence>
<evidence type="ECO:0000256" key="16">
    <source>
        <dbReference type="PIRSR" id="PIRSR600829-2"/>
    </source>
</evidence>
<keyword evidence="18" id="KW-0479">Metal-binding</keyword>
<accession>A0A1F4T5W2</accession>
<keyword evidence="9 17" id="KW-0067">ATP-binding</keyword>
<dbReference type="AlphaFoldDB" id="A0A1F4T5W2"/>
<sequence>MPKRFIRSYKYAQDGIKYALQSQRNMWIHSIMAFAVLTAAVSLRISILEWLIVIILISLVFAFELINTAMEEVVNMLKPEPHPLAALAKNASAAAVLVVSGGAAIAGLIIFLPKIINL</sequence>
<evidence type="ECO:0000256" key="18">
    <source>
        <dbReference type="PIRSR" id="PIRSR600829-4"/>
    </source>
</evidence>
<reference evidence="20 21" key="1">
    <citation type="journal article" date="2016" name="Nat. Commun.">
        <title>Thousands of microbial genomes shed light on interconnected biogeochemical processes in an aquifer system.</title>
        <authorList>
            <person name="Anantharaman K."/>
            <person name="Brown C.T."/>
            <person name="Hug L.A."/>
            <person name="Sharon I."/>
            <person name="Castelle C.J."/>
            <person name="Probst A.J."/>
            <person name="Thomas B.C."/>
            <person name="Singh A."/>
            <person name="Wilkins M.J."/>
            <person name="Karaoz U."/>
            <person name="Brodie E.L."/>
            <person name="Williams K.H."/>
            <person name="Hubbard S.S."/>
            <person name="Banfield J.F."/>
        </authorList>
    </citation>
    <scope>NUCLEOTIDE SEQUENCE [LARGE SCALE GENOMIC DNA]</scope>
</reference>
<dbReference type="InterPro" id="IPR000829">
    <property type="entry name" value="DAGK"/>
</dbReference>
<keyword evidence="4" id="KW-0444">Lipid biosynthesis</keyword>
<protein>
    <recommendedName>
        <fullName evidence="22">Diacylglycerol kinase</fullName>
    </recommendedName>
</protein>
<dbReference type="Gene3D" id="1.10.287.3610">
    <property type="match status" value="1"/>
</dbReference>
<comment type="subcellular location">
    <subcellularLocation>
        <location evidence="1">Cell membrane</location>
        <topology evidence="1">Multi-pass membrane protein</topology>
    </subcellularLocation>
</comment>
<evidence type="ECO:0000256" key="14">
    <source>
        <dbReference type="ARBA" id="ARBA00023264"/>
    </source>
</evidence>
<keyword evidence="12 19" id="KW-0472">Membrane</keyword>
<feature type="binding site" evidence="17">
    <location>
        <position position="4"/>
    </location>
    <ligand>
        <name>ATP</name>
        <dbReference type="ChEBI" id="CHEBI:30616"/>
    </ligand>
</feature>
<feature type="binding site" evidence="17">
    <location>
        <begin position="80"/>
        <end position="82"/>
    </location>
    <ligand>
        <name>ATP</name>
        <dbReference type="ChEBI" id="CHEBI:30616"/>
    </ligand>
</feature>
<evidence type="ECO:0000256" key="6">
    <source>
        <dbReference type="ARBA" id="ARBA00022692"/>
    </source>
</evidence>
<dbReference type="Proteomes" id="UP000178602">
    <property type="component" value="Unassembled WGS sequence"/>
</dbReference>
<gene>
    <name evidence="20" type="ORF">A3K49_00300</name>
</gene>
<evidence type="ECO:0000256" key="17">
    <source>
        <dbReference type="PIRSR" id="PIRSR600829-3"/>
    </source>
</evidence>
<evidence type="ECO:0000256" key="5">
    <source>
        <dbReference type="ARBA" id="ARBA00022679"/>
    </source>
</evidence>
<dbReference type="Pfam" id="PF01219">
    <property type="entry name" value="DAGK_prokar"/>
    <property type="match status" value="1"/>
</dbReference>
<evidence type="ECO:0000256" key="1">
    <source>
        <dbReference type="ARBA" id="ARBA00004651"/>
    </source>
</evidence>
<dbReference type="PANTHER" id="PTHR34299">
    <property type="entry name" value="DIACYLGLYCEROL KINASE"/>
    <property type="match status" value="1"/>
</dbReference>
<keyword evidence="14" id="KW-1208">Phospholipid metabolism</keyword>
<feature type="binding site" evidence="17">
    <location>
        <position position="71"/>
    </location>
    <ligand>
        <name>ATP</name>
        <dbReference type="ChEBI" id="CHEBI:30616"/>
    </ligand>
</feature>
<evidence type="ECO:0000256" key="4">
    <source>
        <dbReference type="ARBA" id="ARBA00022516"/>
    </source>
</evidence>
<keyword evidence="11" id="KW-0443">Lipid metabolism</keyword>
<keyword evidence="3" id="KW-1003">Cell membrane</keyword>
<keyword evidence="18" id="KW-0460">Magnesium</keyword>
<keyword evidence="5" id="KW-0808">Transferase</keyword>
<dbReference type="GO" id="GO:0005524">
    <property type="term" value="F:ATP binding"/>
    <property type="evidence" value="ECO:0007669"/>
    <property type="project" value="UniProtKB-KW"/>
</dbReference>
<comment type="similarity">
    <text evidence="2">Belongs to the bacterial diacylglycerol kinase family.</text>
</comment>
<evidence type="ECO:0008006" key="22">
    <source>
        <dbReference type="Google" id="ProtNLM"/>
    </source>
</evidence>
<feature type="binding site" evidence="17">
    <location>
        <position position="11"/>
    </location>
    <ligand>
        <name>ATP</name>
        <dbReference type="ChEBI" id="CHEBI:30616"/>
    </ligand>
</feature>
<evidence type="ECO:0000256" key="2">
    <source>
        <dbReference type="ARBA" id="ARBA00005967"/>
    </source>
</evidence>
<dbReference type="GO" id="GO:0008654">
    <property type="term" value="P:phospholipid biosynthetic process"/>
    <property type="evidence" value="ECO:0007669"/>
    <property type="project" value="UniProtKB-KW"/>
</dbReference>